<dbReference type="Pfam" id="PF02753">
    <property type="entry name" value="PapD_C"/>
    <property type="match status" value="1"/>
</dbReference>
<keyword evidence="3" id="KW-0732">Signal</keyword>
<dbReference type="GO" id="GO:0071555">
    <property type="term" value="P:cell wall organization"/>
    <property type="evidence" value="ECO:0007669"/>
    <property type="project" value="InterPro"/>
</dbReference>
<dbReference type="SUPFAM" id="SSF49354">
    <property type="entry name" value="PapD-like"/>
    <property type="match status" value="1"/>
</dbReference>
<keyword evidence="5" id="KW-0143">Chaperone</keyword>
<dbReference type="GO" id="GO:0030288">
    <property type="term" value="C:outer membrane-bounded periplasmic space"/>
    <property type="evidence" value="ECO:0007669"/>
    <property type="project" value="InterPro"/>
</dbReference>
<dbReference type="RefSeq" id="WP_147839251.1">
    <property type="nucleotide sequence ID" value="NZ_VOUP01000055.1"/>
</dbReference>
<comment type="similarity">
    <text evidence="2">Belongs to the periplasmic pilus chaperone family.</text>
</comment>
<dbReference type="InterPro" id="IPR001829">
    <property type="entry name" value="Pili_assmbl_chaperone_bac"/>
</dbReference>
<evidence type="ECO:0000313" key="8">
    <source>
        <dbReference type="EMBL" id="TXE22529.1"/>
    </source>
</evidence>
<dbReference type="InterPro" id="IPR016147">
    <property type="entry name" value="Pili_assmbl_chaperone_N"/>
</dbReference>
<sequence length="241" mass="26330">MIKYLRGLFFLLAAGGPTVSYALSLDSTRLILPQQKREVVYQAINSEEGRAYLVSVQLTKTPNGHEVVPNFVVSPQLFRLNPNSNNAIRVRLVSIAGLPVDRESVFYVMTAGLPSSPTPFKGAGEGGGYSTRGAVSASVGFLIKLFYRPIALDAPTRKTFQQVLFTRVPGGVKLANPTPYYLALKGISIDGHRVNFSKTQPDLVPPFGEQIYGTVSTLKKSVNYRLINDFGAVMSYDTTIH</sequence>
<organism evidence="8 9">
    <name type="scientific">Serratia ureilytica</name>
    <dbReference type="NCBI Taxonomy" id="300181"/>
    <lineage>
        <taxon>Bacteria</taxon>
        <taxon>Pseudomonadati</taxon>
        <taxon>Pseudomonadota</taxon>
        <taxon>Gammaproteobacteria</taxon>
        <taxon>Enterobacterales</taxon>
        <taxon>Yersiniaceae</taxon>
        <taxon>Serratia</taxon>
    </lineage>
</organism>
<keyword evidence="4" id="KW-0574">Periplasm</keyword>
<evidence type="ECO:0000256" key="3">
    <source>
        <dbReference type="ARBA" id="ARBA00022729"/>
    </source>
</evidence>
<gene>
    <name evidence="8" type="ORF">FOT63_25450</name>
</gene>
<comment type="caution">
    <text evidence="8">The sequence shown here is derived from an EMBL/GenBank/DDBJ whole genome shotgun (WGS) entry which is preliminary data.</text>
</comment>
<proteinExistence type="inferred from homology"/>
<dbReference type="InterPro" id="IPR013783">
    <property type="entry name" value="Ig-like_fold"/>
</dbReference>
<evidence type="ECO:0000256" key="4">
    <source>
        <dbReference type="ARBA" id="ARBA00022764"/>
    </source>
</evidence>
<evidence type="ECO:0000256" key="2">
    <source>
        <dbReference type="ARBA" id="ARBA00007399"/>
    </source>
</evidence>
<dbReference type="InterPro" id="IPR008962">
    <property type="entry name" value="PapD-like_sf"/>
</dbReference>
<feature type="domain" description="Pili assembly chaperone N-terminal" evidence="6">
    <location>
        <begin position="23"/>
        <end position="152"/>
    </location>
</feature>
<dbReference type="SUPFAM" id="SSF49584">
    <property type="entry name" value="Periplasmic chaperone C-domain"/>
    <property type="match status" value="1"/>
</dbReference>
<evidence type="ECO:0000313" key="9">
    <source>
        <dbReference type="Proteomes" id="UP000321307"/>
    </source>
</evidence>
<feature type="domain" description="Pili assembly chaperone C-terminal" evidence="7">
    <location>
        <begin position="175"/>
        <end position="234"/>
    </location>
</feature>
<protein>
    <submittedName>
        <fullName evidence="8">Molecular chaperone</fullName>
    </submittedName>
</protein>
<dbReference type="Pfam" id="PF00345">
    <property type="entry name" value="PapD_N"/>
    <property type="match status" value="1"/>
</dbReference>
<evidence type="ECO:0000259" key="7">
    <source>
        <dbReference type="Pfam" id="PF02753"/>
    </source>
</evidence>
<accession>A0A9X9BXJ4</accession>
<name>A0A9X9BXJ4_9GAMM</name>
<evidence type="ECO:0000256" key="1">
    <source>
        <dbReference type="ARBA" id="ARBA00004418"/>
    </source>
</evidence>
<evidence type="ECO:0000256" key="5">
    <source>
        <dbReference type="ARBA" id="ARBA00023186"/>
    </source>
</evidence>
<dbReference type="EMBL" id="VOUP01000055">
    <property type="protein sequence ID" value="TXE22529.1"/>
    <property type="molecule type" value="Genomic_DNA"/>
</dbReference>
<dbReference type="Gene3D" id="2.60.40.10">
    <property type="entry name" value="Immunoglobulins"/>
    <property type="match status" value="2"/>
</dbReference>
<reference evidence="8 9" key="1">
    <citation type="submission" date="2019-07" db="EMBL/GenBank/DDBJ databases">
        <title>Serratia strains were isolated from fresh produce.</title>
        <authorList>
            <person name="Cho G.-S."/>
            <person name="Stein M."/>
            <person name="Lee W."/>
            <person name="Suh S.H."/>
            <person name="Franz C.M.A.P."/>
        </authorList>
    </citation>
    <scope>NUCLEOTIDE SEQUENCE [LARGE SCALE GENOMIC DNA]</scope>
    <source>
        <strain evidence="8 9">S17</strain>
    </source>
</reference>
<dbReference type="InterPro" id="IPR050643">
    <property type="entry name" value="Periplasmic_pilus_chap"/>
</dbReference>
<dbReference type="PANTHER" id="PTHR30251">
    <property type="entry name" value="PILUS ASSEMBLY CHAPERONE"/>
    <property type="match status" value="1"/>
</dbReference>
<dbReference type="AlphaFoldDB" id="A0A9X9BXJ4"/>
<evidence type="ECO:0000259" key="6">
    <source>
        <dbReference type="Pfam" id="PF00345"/>
    </source>
</evidence>
<dbReference type="InterPro" id="IPR036316">
    <property type="entry name" value="Pili_assmbl_chap_C_dom_sf"/>
</dbReference>
<dbReference type="Proteomes" id="UP000321307">
    <property type="component" value="Unassembled WGS sequence"/>
</dbReference>
<dbReference type="PANTHER" id="PTHR30251:SF2">
    <property type="entry name" value="FIMBRIAL CHAPERONE YADV-RELATED"/>
    <property type="match status" value="1"/>
</dbReference>
<comment type="subcellular location">
    <subcellularLocation>
        <location evidence="1">Periplasm</location>
    </subcellularLocation>
</comment>
<dbReference type="PRINTS" id="PR00969">
    <property type="entry name" value="CHAPERONPILI"/>
</dbReference>
<dbReference type="InterPro" id="IPR016148">
    <property type="entry name" value="Pili_assmbl_chaperone_C"/>
</dbReference>